<proteinExistence type="predicted"/>
<evidence type="ECO:0000313" key="1">
    <source>
        <dbReference type="EMBL" id="KAG6462903.1"/>
    </source>
</evidence>
<dbReference type="Proteomes" id="UP000791440">
    <property type="component" value="Unassembled WGS sequence"/>
</dbReference>
<name>A0A922CZF1_MANSE</name>
<organism evidence="1 2">
    <name type="scientific">Manduca sexta</name>
    <name type="common">Tobacco hawkmoth</name>
    <name type="synonym">Tobacco hornworm</name>
    <dbReference type="NCBI Taxonomy" id="7130"/>
    <lineage>
        <taxon>Eukaryota</taxon>
        <taxon>Metazoa</taxon>
        <taxon>Ecdysozoa</taxon>
        <taxon>Arthropoda</taxon>
        <taxon>Hexapoda</taxon>
        <taxon>Insecta</taxon>
        <taxon>Pterygota</taxon>
        <taxon>Neoptera</taxon>
        <taxon>Endopterygota</taxon>
        <taxon>Lepidoptera</taxon>
        <taxon>Glossata</taxon>
        <taxon>Ditrysia</taxon>
        <taxon>Bombycoidea</taxon>
        <taxon>Sphingidae</taxon>
        <taxon>Sphinginae</taxon>
        <taxon>Sphingini</taxon>
        <taxon>Manduca</taxon>
    </lineage>
</organism>
<dbReference type="EMBL" id="JH668904">
    <property type="protein sequence ID" value="KAG6462903.1"/>
    <property type="molecule type" value="Genomic_DNA"/>
</dbReference>
<accession>A0A922CZF1</accession>
<comment type="caution">
    <text evidence="1">The sequence shown here is derived from an EMBL/GenBank/DDBJ whole genome shotgun (WGS) entry which is preliminary data.</text>
</comment>
<reference evidence="1" key="1">
    <citation type="journal article" date="2016" name="Insect Biochem. Mol. Biol.">
        <title>Multifaceted biological insights from a draft genome sequence of the tobacco hornworm moth, Manduca sexta.</title>
        <authorList>
            <person name="Kanost M.R."/>
            <person name="Arrese E.L."/>
            <person name="Cao X."/>
            <person name="Chen Y.R."/>
            <person name="Chellapilla S."/>
            <person name="Goldsmith M.R."/>
            <person name="Grosse-Wilde E."/>
            <person name="Heckel D.G."/>
            <person name="Herndon N."/>
            <person name="Jiang H."/>
            <person name="Papanicolaou A."/>
            <person name="Qu J."/>
            <person name="Soulages J.L."/>
            <person name="Vogel H."/>
            <person name="Walters J."/>
            <person name="Waterhouse R.M."/>
            <person name="Ahn S.J."/>
            <person name="Almeida F.C."/>
            <person name="An C."/>
            <person name="Aqrawi P."/>
            <person name="Bretschneider A."/>
            <person name="Bryant W.B."/>
            <person name="Bucks S."/>
            <person name="Chao H."/>
            <person name="Chevignon G."/>
            <person name="Christen J.M."/>
            <person name="Clarke D.F."/>
            <person name="Dittmer N.T."/>
            <person name="Ferguson L.C.F."/>
            <person name="Garavelou S."/>
            <person name="Gordon K.H.J."/>
            <person name="Gunaratna R.T."/>
            <person name="Han Y."/>
            <person name="Hauser F."/>
            <person name="He Y."/>
            <person name="Heidel-Fischer H."/>
            <person name="Hirsh A."/>
            <person name="Hu Y."/>
            <person name="Jiang H."/>
            <person name="Kalra D."/>
            <person name="Klinner C."/>
            <person name="Konig C."/>
            <person name="Kovar C."/>
            <person name="Kroll A.R."/>
            <person name="Kuwar S.S."/>
            <person name="Lee S.L."/>
            <person name="Lehman R."/>
            <person name="Li K."/>
            <person name="Li Z."/>
            <person name="Liang H."/>
            <person name="Lovelace S."/>
            <person name="Lu Z."/>
            <person name="Mansfield J.H."/>
            <person name="McCulloch K.J."/>
            <person name="Mathew T."/>
            <person name="Morton B."/>
            <person name="Muzny D.M."/>
            <person name="Neunemann D."/>
            <person name="Ongeri F."/>
            <person name="Pauchet Y."/>
            <person name="Pu L.L."/>
            <person name="Pyrousis I."/>
            <person name="Rao X.J."/>
            <person name="Redding A."/>
            <person name="Roesel C."/>
            <person name="Sanchez-Gracia A."/>
            <person name="Schaack S."/>
            <person name="Shukla A."/>
            <person name="Tetreau G."/>
            <person name="Wang Y."/>
            <person name="Xiong G.H."/>
            <person name="Traut W."/>
            <person name="Walsh T.K."/>
            <person name="Worley K.C."/>
            <person name="Wu D."/>
            <person name="Wu W."/>
            <person name="Wu Y.Q."/>
            <person name="Zhang X."/>
            <person name="Zou Z."/>
            <person name="Zucker H."/>
            <person name="Briscoe A.D."/>
            <person name="Burmester T."/>
            <person name="Clem R.J."/>
            <person name="Feyereisen R."/>
            <person name="Grimmelikhuijzen C.J.P."/>
            <person name="Hamodrakas S.J."/>
            <person name="Hansson B.S."/>
            <person name="Huguet E."/>
            <person name="Jermiin L.S."/>
            <person name="Lan Q."/>
            <person name="Lehman H.K."/>
            <person name="Lorenzen M."/>
            <person name="Merzendorfer H."/>
            <person name="Michalopoulos I."/>
            <person name="Morton D.B."/>
            <person name="Muthukrishnan S."/>
            <person name="Oakeshott J.G."/>
            <person name="Palmer W."/>
            <person name="Park Y."/>
            <person name="Passarelli A.L."/>
            <person name="Rozas J."/>
            <person name="Schwartz L.M."/>
            <person name="Smith W."/>
            <person name="Southgate A."/>
            <person name="Vilcinskas A."/>
            <person name="Vogt R."/>
            <person name="Wang P."/>
            <person name="Werren J."/>
            <person name="Yu X.Q."/>
            <person name="Zhou J.J."/>
            <person name="Brown S.J."/>
            <person name="Scherer S.E."/>
            <person name="Richards S."/>
            <person name="Blissard G.W."/>
        </authorList>
    </citation>
    <scope>NUCLEOTIDE SEQUENCE</scope>
</reference>
<protein>
    <submittedName>
        <fullName evidence="1">Uncharacterized protein</fullName>
    </submittedName>
</protein>
<sequence>MHVVTLMAGQCWLAVRSVDWLDGKEVMDGEVMRSDDDAGAAGLVDDGAMMFSVRGHHFSGVKVNTAVEEQMVAFLYGRERFPVRQMLRLTGRGPSDSPYSEVVYMLHVAQIVQA</sequence>
<gene>
    <name evidence="1" type="ORF">O3G_MSEX013533</name>
</gene>
<reference evidence="1" key="2">
    <citation type="submission" date="2020-12" db="EMBL/GenBank/DDBJ databases">
        <authorList>
            <person name="Kanost M."/>
        </authorList>
    </citation>
    <scope>NUCLEOTIDE SEQUENCE</scope>
</reference>
<keyword evidence="2" id="KW-1185">Reference proteome</keyword>
<evidence type="ECO:0000313" key="2">
    <source>
        <dbReference type="Proteomes" id="UP000791440"/>
    </source>
</evidence>
<dbReference type="AlphaFoldDB" id="A0A922CZF1"/>